<dbReference type="PIRSF" id="PIRSF036628">
    <property type="entry name" value="IolB"/>
    <property type="match status" value="1"/>
</dbReference>
<keyword evidence="1 2" id="KW-0413">Isomerase</keyword>
<dbReference type="NCBIfam" id="TIGR04378">
    <property type="entry name" value="myo_inos_iolB"/>
    <property type="match status" value="1"/>
</dbReference>
<protein>
    <submittedName>
        <fullName evidence="2">5-deoxy-glucuronate isomerase</fullName>
        <ecNumber evidence="2">5.3.1.30</ecNumber>
    </submittedName>
</protein>
<dbReference type="InterPro" id="IPR014710">
    <property type="entry name" value="RmlC-like_jellyroll"/>
</dbReference>
<dbReference type="EMBL" id="DTDV01000017">
    <property type="protein sequence ID" value="HGK24108.1"/>
    <property type="molecule type" value="Genomic_DNA"/>
</dbReference>
<dbReference type="InterPro" id="IPR024203">
    <property type="entry name" value="Deoxy-glucuronate_isom_IolB"/>
</dbReference>
<accession>A0A7C3PQQ2</accession>
<comment type="caution">
    <text evidence="2">The sequence shown here is derived from an EMBL/GenBank/DDBJ whole genome shotgun (WGS) entry which is preliminary data.</text>
</comment>
<dbReference type="Gene3D" id="2.60.120.10">
    <property type="entry name" value="Jelly Rolls"/>
    <property type="match status" value="2"/>
</dbReference>
<evidence type="ECO:0000313" key="2">
    <source>
        <dbReference type="EMBL" id="HGK24108.1"/>
    </source>
</evidence>
<dbReference type="InterPro" id="IPR011051">
    <property type="entry name" value="RmlC_Cupin_sf"/>
</dbReference>
<dbReference type="EC" id="5.3.1.30" evidence="2"/>
<dbReference type="RefSeq" id="WP_149122654.1">
    <property type="nucleotide sequence ID" value="NZ_VTFL01000002.1"/>
</dbReference>
<proteinExistence type="predicted"/>
<name>A0A7C3PQQ2_DICTH</name>
<dbReference type="GO" id="GO:0102482">
    <property type="term" value="F:5-deoxy-D-glucuronate isomerase activity"/>
    <property type="evidence" value="ECO:0007669"/>
    <property type="project" value="UniProtKB-EC"/>
</dbReference>
<organism evidence="2">
    <name type="scientific">Dictyoglomus thermophilum</name>
    <dbReference type="NCBI Taxonomy" id="14"/>
    <lineage>
        <taxon>Bacteria</taxon>
        <taxon>Pseudomonadati</taxon>
        <taxon>Dictyoglomota</taxon>
        <taxon>Dictyoglomia</taxon>
        <taxon>Dictyoglomales</taxon>
        <taxon>Dictyoglomaceae</taxon>
        <taxon>Dictyoglomus</taxon>
    </lineage>
</organism>
<dbReference type="InterPro" id="IPR021120">
    <property type="entry name" value="KduI/IolB_isomerase"/>
</dbReference>
<evidence type="ECO:0000256" key="1">
    <source>
        <dbReference type="ARBA" id="ARBA00023235"/>
    </source>
</evidence>
<dbReference type="GO" id="GO:0008880">
    <property type="term" value="F:glucuronate isomerase activity"/>
    <property type="evidence" value="ECO:0007669"/>
    <property type="project" value="InterPro"/>
</dbReference>
<dbReference type="AlphaFoldDB" id="A0A7C3PQQ2"/>
<dbReference type="Pfam" id="PF04962">
    <property type="entry name" value="KduI"/>
    <property type="match status" value="1"/>
</dbReference>
<reference evidence="2" key="1">
    <citation type="journal article" date="2020" name="mSystems">
        <title>Genome- and Community-Level Interaction Insights into Carbon Utilization and Element Cycling Functions of Hydrothermarchaeota in Hydrothermal Sediment.</title>
        <authorList>
            <person name="Zhou Z."/>
            <person name="Liu Y."/>
            <person name="Xu W."/>
            <person name="Pan J."/>
            <person name="Luo Z.H."/>
            <person name="Li M."/>
        </authorList>
    </citation>
    <scope>NUCLEOTIDE SEQUENCE [LARGE SCALE GENOMIC DNA]</scope>
    <source>
        <strain evidence="2">SpSt-70</strain>
    </source>
</reference>
<gene>
    <name evidence="2" type="primary">iolB</name>
    <name evidence="2" type="ORF">ENU78_06735</name>
</gene>
<dbReference type="GO" id="GO:0019310">
    <property type="term" value="P:inositol catabolic process"/>
    <property type="evidence" value="ECO:0007669"/>
    <property type="project" value="InterPro"/>
</dbReference>
<dbReference type="SUPFAM" id="SSF51182">
    <property type="entry name" value="RmlC-like cupins"/>
    <property type="match status" value="1"/>
</dbReference>
<sequence>MFKKVKLQAGLNNLVKPGEMQFIELDIFKGEKGDNYNFNSQDYEIGLVILTGKCNVEIDGERYNLIGARRNVFDGNAYAFYIPNNKEVKIEALEPLEVAICKTKVKTEEEVKLIKPSDVVVRDVGVYNWRRDVKDIIDTRIKAKRLLIGETINPPGNWSSYPPHKHDTDNYPEEVRMEEVYFYRVNPPSGFGLQRVYTAEGDIDEVFLIENDSLLLINRGYHPVVAAPGYQLYYLWILAGEIRESIMYDDPKHKWLRAVEKIMKEAKR</sequence>
<dbReference type="PANTHER" id="PTHR39193:SF1">
    <property type="entry name" value="5-DEOXY-GLUCURONATE ISOMERASE"/>
    <property type="match status" value="1"/>
</dbReference>
<dbReference type="PANTHER" id="PTHR39193">
    <property type="entry name" value="5-DEOXY-GLUCURONATE ISOMERASE"/>
    <property type="match status" value="1"/>
</dbReference>